<evidence type="ECO:0000256" key="2">
    <source>
        <dbReference type="ARBA" id="ARBA00012513"/>
    </source>
</evidence>
<protein>
    <recommendedName>
        <fullName evidence="2">non-specific serine/threonine protein kinase</fullName>
        <ecNumber evidence="2">2.7.11.1</ecNumber>
    </recommendedName>
</protein>
<feature type="compositionally biased region" description="Low complexity" evidence="12">
    <location>
        <begin position="85"/>
        <end position="129"/>
    </location>
</feature>
<dbReference type="PROSITE" id="PS50290">
    <property type="entry name" value="PI3_4_KINASE_3"/>
    <property type="match status" value="1"/>
</dbReference>
<evidence type="ECO:0000259" key="15">
    <source>
        <dbReference type="PROSITE" id="PS51190"/>
    </source>
</evidence>
<evidence type="ECO:0000313" key="17">
    <source>
        <dbReference type="Proteomes" id="UP000030746"/>
    </source>
</evidence>
<dbReference type="RefSeq" id="XP_009065256.1">
    <property type="nucleotide sequence ID" value="XM_009067008.1"/>
</dbReference>
<dbReference type="SUPFAM" id="SSF48371">
    <property type="entry name" value="ARM repeat"/>
    <property type="match status" value="1"/>
</dbReference>
<keyword evidence="17" id="KW-1185">Reference proteome</keyword>
<dbReference type="Gene3D" id="3.30.1010.10">
    <property type="entry name" value="Phosphatidylinositol 3-kinase Catalytic Subunit, Chain A, domain 4"/>
    <property type="match status" value="1"/>
</dbReference>
<keyword evidence="7" id="KW-0067">ATP-binding</keyword>
<feature type="domain" description="PI3K/PI4K catalytic" evidence="13">
    <location>
        <begin position="2123"/>
        <end position="2463"/>
    </location>
</feature>
<dbReference type="InterPro" id="IPR011009">
    <property type="entry name" value="Kinase-like_dom_sf"/>
</dbReference>
<dbReference type="InterPro" id="IPR050517">
    <property type="entry name" value="DDR_Repair_Kinase"/>
</dbReference>
<gene>
    <name evidence="16" type="ORF">LOTGIDRAFT_229624</name>
</gene>
<accession>V3ZNS5</accession>
<dbReference type="GO" id="GO:0000184">
    <property type="term" value="P:nuclear-transcribed mRNA catabolic process, nonsense-mediated decay"/>
    <property type="evidence" value="ECO:0007669"/>
    <property type="project" value="UniProtKB-KW"/>
</dbReference>
<evidence type="ECO:0000256" key="5">
    <source>
        <dbReference type="ARBA" id="ARBA00022741"/>
    </source>
</evidence>
<feature type="domain" description="FATC" evidence="15">
    <location>
        <begin position="3594"/>
        <end position="3626"/>
    </location>
</feature>
<name>V3ZNS5_LOTGI</name>
<dbReference type="Pfam" id="PF15785">
    <property type="entry name" value="SMG1"/>
    <property type="match status" value="1"/>
</dbReference>
<evidence type="ECO:0000313" key="16">
    <source>
        <dbReference type="EMBL" id="ESO84130.1"/>
    </source>
</evidence>
<dbReference type="GO" id="GO:0004674">
    <property type="term" value="F:protein serine/threonine kinase activity"/>
    <property type="evidence" value="ECO:0007669"/>
    <property type="project" value="UniProtKB-KW"/>
</dbReference>
<dbReference type="InterPro" id="IPR018936">
    <property type="entry name" value="PI3/4_kinase_CS"/>
</dbReference>
<dbReference type="PANTHER" id="PTHR11139">
    <property type="entry name" value="ATAXIA TELANGIECTASIA MUTATED ATM -RELATED"/>
    <property type="match status" value="1"/>
</dbReference>
<sequence length="3626" mass="410439">MSDKSGGGKSKSHYRNDQNSGKTPSWGAPESASPRSNLSEKSKNGTSIVGATNSNNNSSLKSSQTSTEQKSKQNEKREPNSKIQSKTLSSTTTAAKSNSSSTTTTTATGSSSIPTPSVSTSSSTTSIGTKQPVSLQPKEDDKKRTRSPQSNRFDSYSNKSESVTGRGTTTDVRKPLTSTTSFDGSRSFNDDSRLSKLMKRVIKESDKDRKISAARQLKEFLHTAEGFRNVSKSNDDILGALQGVFYERSYRDVKIDIALCIGMVGSMAQDMQSYFEWLFNQMETNQDDEIKAFYLMSLLETLRCDERKHSAADLIGYVMERIWSLLENADTPDLLRSVVDVILYIAKVHPHVFTLHFRDTVDILVGWHIDSTQKESLISYTSEALVSFRKFWMADVQFSVTLLGQFLEDMEAYSEDLVLCMNDQVNGEEELPTIEECVTKISSLLRVFTTVLNCLGDSFTTNRGGRMSLDEVINIQERVIRSIESVSKSLYSECVLIAANNCLEVLMNQIQTGGGTSSELLLNYIVSIIYVTKPINKQLIISTLSFIKKIIKSYSTKLPVPFLTDILQAQSLLRTARFSQSQEVINELMSVYHTLLGLKNVPLLEETYRLMLCDIEIAYNTLLSDHVEERISLTSSNHYTDIVYTYKQAELVIIFNTCAITEITNTKSNLFGMWALTPSVFDLLVSELKPTNSNIASTYPAVQYSIVHTLYSHCIRHDFFISSSEIVASYQSENLVGVSQATKHYLDRILVLIHKLLMDTHTSYDTRCLCLKWVSDLVNPLQTSLLALTCPQFLAVIKAVISQGYNKESNIYMTVCQCLINILKTQVTFHVEITQLCLELCVYRLSDINKDVRDYYTNLLVLLPLNVSTSIEIFEAEEEGLANHKYNKSIGITTLWLARRSHMSRTPLGTFHSHNFRHVISFILHNTSPSQLGVLNWLQAMYHASQRSDKDTDKTYETTCLQLLIDGNESLLWSWATWEAAQFCILSRLRTPLGKPQDTFTTIEGVLKQFALEVTDNTGVLESTKGEKQGEYTCLKRVQLLMYFMENLEKILYNAYEGCTVAMPAIPKTVKTFFRTNRGTCEEWLTRIRKCVITTALNAGMSAMAVRHAFQLLKDMAEAEHHQTELFDKVLVQAVQAMIDLKSPECIIGLYNWCRESCGRKLPWMRTASDIANRKFESAVKDLKIHVTSIVEDNDDNNDKIEDGGNPKQTSTVPVILGFLSSQITDCYMELNDWKSVIEWQAMMNQYRTENTLTTFHTAFNSTVDLNYIHALGHFDEGKFSNVKESLELIPGASITDCNITDNNYNICWNPQQEIHHIHQQFIRASTILQDTKSTTARSDAVKCLLNAERLAEGLLHVNSFEWPPAFSPQLLTELGTISTLRQQLDEKKQRKILCPMSDDSCENDCELDSLLQILRLIKIQLSLTNTDKNTELLRQLSRVHINAASVARKQGNFIAAEKLLIRQVTLLKGHSENGHPPTPKNLIPALGSLRESYVGGNQLDILKIDRESCKLLNDLGETKASLDILSGTVINNMTSGKDQDPSMNYEVRELSSRSLLTLVKWLQVDSKNMNGIISNIKMVGSQGDGNGICIVGKNIQSLLEIEDKTSQNNLHFVIDGDKGLKIGSSNMISDSDAVIGRLLHLSTIECPELAKSWFLLANWCYKWGRKAVDNASHGSMELSLEEKNDILNALPNTMPLDECEKVISILSQVHSPVSNEEDISDQDQSLYDDGTETTRKQLISSCQSLQSIDDNIIDSLLLIWQRVVSRVYYYYQLSAISYFKYLQLNRKIGTKTDNEDSNVIATLRLLRLLVKHAWELRTVLETGLAETPTNPWKGIIPQLFSRLSHPESYVRQSVSDLLCRVAQDAPHLIVYPAVVGSTVTTTDKVSDQSGILNEYLSEKDDVEDDENSQGDEGDIDDDPTRTILQSCLTAIVDTLSHHYSQMILEVQHMVQELRRITVLWDELWLGTLNQHHQDVVRRLSQLDNEVKKVNNNHSLSKEEKTAIIREKHRTIMKPTLYTMERLDEITCQQAETNHEKWFQETYGQLIKDALKRLKNPPNPSNPNSTWQLFKQIHSSLQQRAQKRNSLILRIQEISPKLSAIESSVIPMPGLGVIGQVITIDSVCNTAQILPTKTKPKKLIFLGSDGRKYPYLFKGLEDLHLDERIMQFLSIVNNMFANSKQGSHQLYRARHYSVTPLGPRSGLIQWVEGATPLFGLYKKWQQREALAQTMKNTGTSTNTAPNISRPSEVFYNKLTPALKDKGIDTLDNRKEWPLNILVKVLQELMEETPADLLARELWCSSTGASEWWLMTKTYSRSVAVMSMIGYIIGLGDRHLDNVLVDLATGEVVHIDYNVCFEKGKGLRVPERVPFRMTPNIQTALGLTGVEGMFRIASEHVLKTMRKGRETLLTLLEAFVYDPLVDWTTGNEGGYTGAFYGGGTLQSNQPDSKKTRKELEQEITSSMFSIRIAEMKALWNKNRDELVGSIPKLLDCIDKWLDTDKQYTTLQQHTDCLQSLSLLIKEALKNKQHNIYTLQDRYGEYSVVKSTQDSAQHAVEETITELGNWQEIHKHVIGNVQGSAIQSMCLDVTGKFDMGVPSFTAATDFLHGAGQSQMVSQSEELESELNNHLQQRRALIHSTLETLVNYNNMISQFGSQFALQCRTSQYLIWLQELLCCFTSQQCDSLLKRFQEEYGVNSNTHLLKTQLIVSTETTLQAYISEYNSKMMKLIERRALETVETGVLEMQLYEGENDIKKFVQENGMCGVSSLVCMIVTALCSLNKRYLLMEGAAAGAGDRLMDLTSRDGDWFLDELCSMSGNVNMFLMTLKNNMVTSDMENFKELHHALSSTHNSYVALQELNINFRTVILPETLKLIQSQDQSFLQVLTELETMVCDINQPLDKVLIELENLHRNAVLGIENDNIEIVGTVKRLEKRFNSLLQQKNMNDMPTGQMLLMGFNGLFTRLEDEFNILMEAIDHIILLVPESWKKIDAVRDAKALQLSSFTSGTRNLLSAIFFVRRLQAMQEFFHMVTQYAAALQGLDVGVSYDDDQLAKPVKKFIAEYVRKQIIGFPSQILGYLMCVLIDTLSLNVSAEIESKDIGAESKVALDELCKKGVDICLRDNQFQHVHLMQATSLTTGYDSAWRKHDLARRLDSNIRLLQSTIQRTTLQLARYQWLHEDIFIRSGRPSNQLLTPHRSTIMSDIRKSMQSLSSEESLVLPSEEKYFQHEESIAQRLRWAAGANPNLNLILIQFEETSQHRKTMLAEERKRCTDIINWCQGILHFEASRTRTSEAISSDNNFHTLIKRCMECCVLMETCNSYVTPLELQLVEKKPLKKDGKVDNKWLEECLEVIDVSTTENKTKHDKMLAQFKTQKISCQDKVNDIKAILSSHHKLMSDIRSILKSLAKQEETEYGEVITEGGIRQYLVQYKTFSESLSLVLKGIIQDEEDRENMKQSRVVMTELLTEIPQIYDNLIDLAPPLITLVDKDICEFILRFLFKCVGSVCIATKKIKESDGVASPGRKPSSFYKDTVASTPPNSSQNIPSKLQSTPVVKKDKIARDPRTGKAIQERNTYAVGVWRRVKMKLDGRDPDINKRLSVAEQVDYVIKDATNIENLALLYEGWTPWV</sequence>
<dbReference type="HOGENOM" id="CLU_000316_0_0_1"/>
<dbReference type="FunFam" id="1.10.1070.11:FF:000008">
    <property type="entry name" value="serine/threonine-protein kinase SMG1 isoform X2"/>
    <property type="match status" value="1"/>
</dbReference>
<evidence type="ECO:0000256" key="8">
    <source>
        <dbReference type="ARBA" id="ARBA00023161"/>
    </source>
</evidence>
<dbReference type="SMART" id="SM00146">
    <property type="entry name" value="PI3Kc"/>
    <property type="match status" value="1"/>
</dbReference>
<evidence type="ECO:0000256" key="1">
    <source>
        <dbReference type="ARBA" id="ARBA00011031"/>
    </source>
</evidence>
<dbReference type="Pfam" id="PF00454">
    <property type="entry name" value="PI3_PI4_kinase"/>
    <property type="match status" value="1"/>
</dbReference>
<feature type="compositionally biased region" description="Basic and acidic residues" evidence="12">
    <location>
        <begin position="69"/>
        <end position="80"/>
    </location>
</feature>
<dbReference type="InterPro" id="IPR016024">
    <property type="entry name" value="ARM-type_fold"/>
</dbReference>
<evidence type="ECO:0000256" key="9">
    <source>
        <dbReference type="ARBA" id="ARBA00047899"/>
    </source>
</evidence>
<evidence type="ECO:0000256" key="12">
    <source>
        <dbReference type="SAM" id="MobiDB-lite"/>
    </source>
</evidence>
<feature type="region of interest" description="Disordered" evidence="12">
    <location>
        <begin position="1899"/>
        <end position="1920"/>
    </location>
</feature>
<dbReference type="STRING" id="225164.V3ZNS5"/>
<feature type="domain" description="FAT" evidence="14">
    <location>
        <begin position="1483"/>
        <end position="1880"/>
    </location>
</feature>
<proteinExistence type="inferred from homology"/>
<evidence type="ECO:0000259" key="14">
    <source>
        <dbReference type="PROSITE" id="PS51189"/>
    </source>
</evidence>
<dbReference type="Pfam" id="PF02260">
    <property type="entry name" value="FATC"/>
    <property type="match status" value="1"/>
</dbReference>
<dbReference type="InterPro" id="IPR003152">
    <property type="entry name" value="FATC_dom"/>
</dbReference>
<dbReference type="Gene3D" id="1.10.1070.11">
    <property type="entry name" value="Phosphatidylinositol 3-/4-kinase, catalytic domain"/>
    <property type="match status" value="1"/>
</dbReference>
<dbReference type="GO" id="GO:0005524">
    <property type="term" value="F:ATP binding"/>
    <property type="evidence" value="ECO:0007669"/>
    <property type="project" value="UniProtKB-KW"/>
</dbReference>
<dbReference type="PROSITE" id="PS51189">
    <property type="entry name" value="FAT"/>
    <property type="match status" value="1"/>
</dbReference>
<dbReference type="FunFam" id="3.30.1010.10:FF:000010">
    <property type="entry name" value="serine/threonine-protein kinase SMG1 isoform X1"/>
    <property type="match status" value="1"/>
</dbReference>
<comment type="catalytic activity">
    <reaction evidence="9">
        <text>L-threonyl-[protein] + ATP = O-phospho-L-threonyl-[protein] + ADP + H(+)</text>
        <dbReference type="Rhea" id="RHEA:46608"/>
        <dbReference type="Rhea" id="RHEA-COMP:11060"/>
        <dbReference type="Rhea" id="RHEA-COMP:11605"/>
        <dbReference type="ChEBI" id="CHEBI:15378"/>
        <dbReference type="ChEBI" id="CHEBI:30013"/>
        <dbReference type="ChEBI" id="CHEBI:30616"/>
        <dbReference type="ChEBI" id="CHEBI:61977"/>
        <dbReference type="ChEBI" id="CHEBI:456216"/>
        <dbReference type="EC" id="2.7.11.1"/>
    </reaction>
</comment>
<keyword evidence="11" id="KW-0175">Coiled coil</keyword>
<evidence type="ECO:0000256" key="7">
    <source>
        <dbReference type="ARBA" id="ARBA00022840"/>
    </source>
</evidence>
<feature type="compositionally biased region" description="Polar residues" evidence="12">
    <location>
        <begin position="3531"/>
        <end position="3545"/>
    </location>
</feature>
<dbReference type="SUPFAM" id="SSF56112">
    <property type="entry name" value="Protein kinase-like (PK-like)"/>
    <property type="match status" value="1"/>
</dbReference>
<dbReference type="InterPro" id="IPR014009">
    <property type="entry name" value="PIK_FAT"/>
</dbReference>
<keyword evidence="6" id="KW-0418">Kinase</keyword>
<dbReference type="InterPro" id="IPR000403">
    <property type="entry name" value="PI3/4_kinase_cat_dom"/>
</dbReference>
<dbReference type="GO" id="GO:0005634">
    <property type="term" value="C:nucleus"/>
    <property type="evidence" value="ECO:0007669"/>
    <property type="project" value="TreeGrafter"/>
</dbReference>
<dbReference type="InterPro" id="IPR039414">
    <property type="entry name" value="SMG1_PIKKc"/>
</dbReference>
<dbReference type="OrthoDB" id="10065496at2759"/>
<dbReference type="PROSITE" id="PS51190">
    <property type="entry name" value="FATC"/>
    <property type="match status" value="1"/>
</dbReference>
<dbReference type="CTD" id="20248064"/>
<evidence type="ECO:0000256" key="4">
    <source>
        <dbReference type="ARBA" id="ARBA00022679"/>
    </source>
</evidence>
<evidence type="ECO:0000256" key="10">
    <source>
        <dbReference type="ARBA" id="ARBA00048679"/>
    </source>
</evidence>
<feature type="compositionally biased region" description="Polar residues" evidence="12">
    <location>
        <begin position="147"/>
        <end position="187"/>
    </location>
</feature>
<dbReference type="CDD" id="cd05170">
    <property type="entry name" value="PIKKc_SMG1"/>
    <property type="match status" value="1"/>
</dbReference>
<feature type="compositionally biased region" description="Acidic residues" evidence="12">
    <location>
        <begin position="1901"/>
        <end position="1918"/>
    </location>
</feature>
<keyword evidence="5" id="KW-0547">Nucleotide-binding</keyword>
<evidence type="ECO:0000256" key="6">
    <source>
        <dbReference type="ARBA" id="ARBA00022777"/>
    </source>
</evidence>
<feature type="region of interest" description="Disordered" evidence="12">
    <location>
        <begin position="3514"/>
        <end position="3545"/>
    </location>
</feature>
<comment type="catalytic activity">
    <reaction evidence="10">
        <text>L-seryl-[protein] + ATP = O-phospho-L-seryl-[protein] + ADP + H(+)</text>
        <dbReference type="Rhea" id="RHEA:17989"/>
        <dbReference type="Rhea" id="RHEA-COMP:9863"/>
        <dbReference type="Rhea" id="RHEA-COMP:11604"/>
        <dbReference type="ChEBI" id="CHEBI:15378"/>
        <dbReference type="ChEBI" id="CHEBI:29999"/>
        <dbReference type="ChEBI" id="CHEBI:30616"/>
        <dbReference type="ChEBI" id="CHEBI:83421"/>
        <dbReference type="ChEBI" id="CHEBI:456216"/>
        <dbReference type="EC" id="2.7.11.1"/>
    </reaction>
</comment>
<dbReference type="EC" id="2.7.11.1" evidence="2"/>
<dbReference type="Proteomes" id="UP000030746">
    <property type="component" value="Unassembled WGS sequence"/>
</dbReference>
<keyword evidence="8" id="KW-0866">Nonsense-mediated mRNA decay</keyword>
<dbReference type="EMBL" id="KB203566">
    <property type="protein sequence ID" value="ESO84130.1"/>
    <property type="molecule type" value="Genomic_DNA"/>
</dbReference>
<dbReference type="SMART" id="SM01345">
    <property type="entry name" value="Rapamycin_bind"/>
    <property type="match status" value="1"/>
</dbReference>
<feature type="compositionally biased region" description="Low complexity" evidence="12">
    <location>
        <begin position="52"/>
        <end position="68"/>
    </location>
</feature>
<dbReference type="OMA" id="AFECHFT"/>
<reference evidence="16 17" key="1">
    <citation type="journal article" date="2013" name="Nature">
        <title>Insights into bilaterian evolution from three spiralian genomes.</title>
        <authorList>
            <person name="Simakov O."/>
            <person name="Marletaz F."/>
            <person name="Cho S.J."/>
            <person name="Edsinger-Gonzales E."/>
            <person name="Havlak P."/>
            <person name="Hellsten U."/>
            <person name="Kuo D.H."/>
            <person name="Larsson T."/>
            <person name="Lv J."/>
            <person name="Arendt D."/>
            <person name="Savage R."/>
            <person name="Osoegawa K."/>
            <person name="de Jong P."/>
            <person name="Grimwood J."/>
            <person name="Chapman J.A."/>
            <person name="Shapiro H."/>
            <person name="Aerts A."/>
            <person name="Otillar R.P."/>
            <person name="Terry A.Y."/>
            <person name="Boore J.L."/>
            <person name="Grigoriev I.V."/>
            <person name="Lindberg D.R."/>
            <person name="Seaver E.C."/>
            <person name="Weisblat D.A."/>
            <person name="Putnam N.H."/>
            <person name="Rokhsar D.S."/>
        </authorList>
    </citation>
    <scope>NUCLEOTIDE SEQUENCE [LARGE SCALE GENOMIC DNA]</scope>
</reference>
<evidence type="ECO:0000256" key="3">
    <source>
        <dbReference type="ARBA" id="ARBA00022527"/>
    </source>
</evidence>
<feature type="region of interest" description="Disordered" evidence="12">
    <location>
        <begin position="1"/>
        <end position="187"/>
    </location>
</feature>
<dbReference type="InterPro" id="IPR036940">
    <property type="entry name" value="PI3/4_kinase_cat_sf"/>
</dbReference>
<dbReference type="GeneID" id="20248064"/>
<dbReference type="KEGG" id="lgi:LOTGIDRAFT_229624"/>
<dbReference type="InterPro" id="IPR031559">
    <property type="entry name" value="SMG1"/>
</dbReference>
<keyword evidence="3" id="KW-0723">Serine/threonine-protein kinase</keyword>
<feature type="coiled-coil region" evidence="11">
    <location>
        <begin position="1973"/>
        <end position="2000"/>
    </location>
</feature>
<comment type="similarity">
    <text evidence="1">Belongs to the PI3/PI4-kinase family.</text>
</comment>
<keyword evidence="4" id="KW-0808">Transferase</keyword>
<dbReference type="PANTHER" id="PTHR11139:SF71">
    <property type="entry name" value="SERINE_THREONINE-PROTEIN KINASE SMG1"/>
    <property type="match status" value="1"/>
</dbReference>
<organism evidence="16 17">
    <name type="scientific">Lottia gigantea</name>
    <name type="common">Giant owl limpet</name>
    <dbReference type="NCBI Taxonomy" id="225164"/>
    <lineage>
        <taxon>Eukaryota</taxon>
        <taxon>Metazoa</taxon>
        <taxon>Spiralia</taxon>
        <taxon>Lophotrochozoa</taxon>
        <taxon>Mollusca</taxon>
        <taxon>Gastropoda</taxon>
        <taxon>Patellogastropoda</taxon>
        <taxon>Lottioidea</taxon>
        <taxon>Lottiidae</taxon>
        <taxon>Lottia</taxon>
    </lineage>
</organism>
<dbReference type="PROSITE" id="PS00916">
    <property type="entry name" value="PI3_4_KINASE_2"/>
    <property type="match status" value="1"/>
</dbReference>
<evidence type="ECO:0000259" key="13">
    <source>
        <dbReference type="PROSITE" id="PS50290"/>
    </source>
</evidence>
<dbReference type="SMART" id="SM01343">
    <property type="entry name" value="FATC"/>
    <property type="match status" value="1"/>
</dbReference>
<evidence type="ECO:0000256" key="11">
    <source>
        <dbReference type="SAM" id="Coils"/>
    </source>
</evidence>